<name>A0ABU9N5S4_9FLAO</name>
<sequence>MSNFILAGLFTEGSTDVRFLSSVVERTLEEVAFDCTGDIETKVEIININKSEKDFNQQVLEASKVASDKFGILFLFVHTDSDAVNDNLIFQSKIIPAQKKLLEQDTSYCKNIVAIVPIQMTESWMLADKELLKNEIGIEKTDAELGIHLNPELILNPKNVIENIIRLSKEDETKRKRNKGLNIADLYQIIGQKIELSELKKLSSYLKFRNSLIEKLRELNFYHKP</sequence>
<proteinExistence type="predicted"/>
<comment type="caution">
    <text evidence="1">The sequence shown here is derived from an EMBL/GenBank/DDBJ whole genome shotgun (WGS) entry which is preliminary data.</text>
</comment>
<protein>
    <submittedName>
        <fullName evidence="1">DUF4276 family protein</fullName>
    </submittedName>
</protein>
<evidence type="ECO:0000313" key="2">
    <source>
        <dbReference type="Proteomes" id="UP001460072"/>
    </source>
</evidence>
<organism evidence="1 2">
    <name type="scientific">Flavobacterium aureirubrum</name>
    <dbReference type="NCBI Taxonomy" id="3133147"/>
    <lineage>
        <taxon>Bacteria</taxon>
        <taxon>Pseudomonadati</taxon>
        <taxon>Bacteroidota</taxon>
        <taxon>Flavobacteriia</taxon>
        <taxon>Flavobacteriales</taxon>
        <taxon>Flavobacteriaceae</taxon>
        <taxon>Flavobacterium</taxon>
    </lineage>
</organism>
<reference evidence="1 2" key="1">
    <citation type="submission" date="2024-03" db="EMBL/GenBank/DDBJ databases">
        <title>Two novel species of the genus Flavobacterium exhibiting potentially degradation of complex polysaccharides.</title>
        <authorList>
            <person name="Lian X."/>
        </authorList>
    </citation>
    <scope>NUCLEOTIDE SEQUENCE [LARGE SCALE GENOMIC DNA]</scope>
    <source>
        <strain evidence="2">j3</strain>
    </source>
</reference>
<dbReference type="RefSeq" id="WP_342696065.1">
    <property type="nucleotide sequence ID" value="NZ_JBCGDO010000011.1"/>
</dbReference>
<dbReference type="EMBL" id="JBCGDO010000011">
    <property type="protein sequence ID" value="MEM0542863.1"/>
    <property type="molecule type" value="Genomic_DNA"/>
</dbReference>
<gene>
    <name evidence="1" type="ORF">WFZ85_09545</name>
</gene>
<accession>A0ABU9N5S4</accession>
<evidence type="ECO:0000313" key="1">
    <source>
        <dbReference type="EMBL" id="MEM0542863.1"/>
    </source>
</evidence>
<keyword evidence="2" id="KW-1185">Reference proteome</keyword>
<dbReference type="Proteomes" id="UP001460072">
    <property type="component" value="Unassembled WGS sequence"/>
</dbReference>